<evidence type="ECO:0000313" key="12">
    <source>
        <dbReference type="Proteomes" id="UP000184232"/>
    </source>
</evidence>
<keyword evidence="7" id="KW-0175">Coiled coil</keyword>
<feature type="chain" id="PRO_5013314128" description="peptidylprolyl isomerase" evidence="8">
    <location>
        <begin position="22"/>
        <end position="359"/>
    </location>
</feature>
<dbReference type="CDD" id="cd00317">
    <property type="entry name" value="cyclophilin"/>
    <property type="match status" value="1"/>
</dbReference>
<dbReference type="InterPro" id="IPR020892">
    <property type="entry name" value="Cyclophilin-type_PPIase_CS"/>
</dbReference>
<dbReference type="Pfam" id="PF00160">
    <property type="entry name" value="Pro_isomerase"/>
    <property type="match status" value="1"/>
</dbReference>
<dbReference type="GO" id="GO:0003755">
    <property type="term" value="F:peptidyl-prolyl cis-trans isomerase activity"/>
    <property type="evidence" value="ECO:0007669"/>
    <property type="project" value="UniProtKB-KW"/>
</dbReference>
<feature type="coiled-coil region" evidence="7">
    <location>
        <begin position="206"/>
        <end position="253"/>
    </location>
</feature>
<dbReference type="GO" id="GO:0006457">
    <property type="term" value="P:protein folding"/>
    <property type="evidence" value="ECO:0007669"/>
    <property type="project" value="InterPro"/>
</dbReference>
<dbReference type="InterPro" id="IPR029000">
    <property type="entry name" value="Cyclophilin-like_dom_sf"/>
</dbReference>
<dbReference type="SUPFAM" id="SSF54534">
    <property type="entry name" value="FKBP-like"/>
    <property type="match status" value="1"/>
</dbReference>
<keyword evidence="5 6" id="KW-0413">Isomerase</keyword>
<dbReference type="OrthoDB" id="9807797at2"/>
<keyword evidence="4 6" id="KW-0697">Rotamase</keyword>
<comment type="similarity">
    <text evidence="2">Belongs to the cyclophilin-type PPIase family.</text>
</comment>
<dbReference type="STRING" id="683124.SAMN05444337_2202"/>
<name>A0A1M6K6Y8_9FLAO</name>
<gene>
    <name evidence="11" type="ORF">SAMN05444337_2202</name>
</gene>
<dbReference type="Proteomes" id="UP000184232">
    <property type="component" value="Unassembled WGS sequence"/>
</dbReference>
<feature type="signal peptide" evidence="8">
    <location>
        <begin position="1"/>
        <end position="21"/>
    </location>
</feature>
<feature type="domain" description="PPIase cyclophilin-type" evidence="10">
    <location>
        <begin position="36"/>
        <end position="167"/>
    </location>
</feature>
<dbReference type="RefSeq" id="WP_084656978.1">
    <property type="nucleotide sequence ID" value="NZ_CP045292.1"/>
</dbReference>
<protein>
    <recommendedName>
        <fullName evidence="3 6">peptidylprolyl isomerase</fullName>
        <ecNumber evidence="3 6">5.2.1.8</ecNumber>
    </recommendedName>
</protein>
<dbReference type="Pfam" id="PF00254">
    <property type="entry name" value="FKBP_C"/>
    <property type="match status" value="1"/>
</dbReference>
<dbReference type="SUPFAM" id="SSF50891">
    <property type="entry name" value="Cyclophilin-like"/>
    <property type="match status" value="1"/>
</dbReference>
<evidence type="ECO:0000256" key="2">
    <source>
        <dbReference type="ARBA" id="ARBA00007365"/>
    </source>
</evidence>
<accession>A0A1M6K6Y8</accession>
<dbReference type="InterPro" id="IPR046357">
    <property type="entry name" value="PPIase_dom_sf"/>
</dbReference>
<sequence length="359" mass="39675">MNIKKLIVLFSLASIFTFAQAVKQDGLFAEITTNKGKILLQLEFEKTPITVANFVSLAEGKNDFVSENLKKKPFFDGLKFHRVIPNFMIQGGDPAGNGSGGPGYKFTDEISDLKHDKPGVLSMANAGAGTNGSQFFITHKDTPWLDGKHTVFGYVVTGQEVVNKIQQNDVIEKVTIIRNGKLAKKFHADKVFKAYMDDQANQDKIIAAKNEDIKKKQAEAIETERKAKETLEAKRLEEAKAKALKEFEVATTTPSGLKYIVLQEGLGKQPLDTNIVKVHYTGMFVDGKVFDSSVQRGEPVEFPLNKVIPGWTEGVQLMKEGAKYKFYLPSNLAYGERGAGGVIPPNADLIFEVELLEVK</sequence>
<evidence type="ECO:0000256" key="4">
    <source>
        <dbReference type="ARBA" id="ARBA00023110"/>
    </source>
</evidence>
<dbReference type="InterPro" id="IPR001179">
    <property type="entry name" value="PPIase_FKBP_dom"/>
</dbReference>
<evidence type="ECO:0000259" key="9">
    <source>
        <dbReference type="PROSITE" id="PS50059"/>
    </source>
</evidence>
<reference evidence="11 12" key="1">
    <citation type="submission" date="2016-11" db="EMBL/GenBank/DDBJ databases">
        <authorList>
            <person name="Jaros S."/>
            <person name="Januszkiewicz K."/>
            <person name="Wedrychowicz H."/>
        </authorList>
    </citation>
    <scope>NUCLEOTIDE SEQUENCE [LARGE SCALE GENOMIC DNA]</scope>
    <source>
        <strain evidence="11 12">DSM 22807</strain>
    </source>
</reference>
<dbReference type="PANTHER" id="PTHR45625">
    <property type="entry name" value="PEPTIDYL-PROLYL CIS-TRANS ISOMERASE-RELATED"/>
    <property type="match status" value="1"/>
</dbReference>
<evidence type="ECO:0000259" key="10">
    <source>
        <dbReference type="PROSITE" id="PS50072"/>
    </source>
</evidence>
<comment type="catalytic activity">
    <reaction evidence="1 6">
        <text>[protein]-peptidylproline (omega=180) = [protein]-peptidylproline (omega=0)</text>
        <dbReference type="Rhea" id="RHEA:16237"/>
        <dbReference type="Rhea" id="RHEA-COMP:10747"/>
        <dbReference type="Rhea" id="RHEA-COMP:10748"/>
        <dbReference type="ChEBI" id="CHEBI:83833"/>
        <dbReference type="ChEBI" id="CHEBI:83834"/>
        <dbReference type="EC" id="5.2.1.8"/>
    </reaction>
</comment>
<dbReference type="FunFam" id="3.10.50.40:FF:000006">
    <property type="entry name" value="Peptidyl-prolyl cis-trans isomerase"/>
    <property type="match status" value="1"/>
</dbReference>
<keyword evidence="12" id="KW-1185">Reference proteome</keyword>
<dbReference type="PROSITE" id="PS00170">
    <property type="entry name" value="CSA_PPIASE_1"/>
    <property type="match status" value="1"/>
</dbReference>
<dbReference type="EMBL" id="FQZH01000004">
    <property type="protein sequence ID" value="SHJ54746.1"/>
    <property type="molecule type" value="Genomic_DNA"/>
</dbReference>
<dbReference type="PROSITE" id="PS50072">
    <property type="entry name" value="CSA_PPIASE_2"/>
    <property type="match status" value="1"/>
</dbReference>
<feature type="domain" description="PPIase FKBP-type" evidence="9">
    <location>
        <begin position="273"/>
        <end position="359"/>
    </location>
</feature>
<evidence type="ECO:0000256" key="6">
    <source>
        <dbReference type="PROSITE-ProRule" id="PRU00277"/>
    </source>
</evidence>
<dbReference type="AlphaFoldDB" id="A0A1M6K6Y8"/>
<dbReference type="Gene3D" id="2.40.100.10">
    <property type="entry name" value="Cyclophilin-like"/>
    <property type="match status" value="1"/>
</dbReference>
<evidence type="ECO:0000256" key="1">
    <source>
        <dbReference type="ARBA" id="ARBA00000971"/>
    </source>
</evidence>
<evidence type="ECO:0000313" key="11">
    <source>
        <dbReference type="EMBL" id="SHJ54746.1"/>
    </source>
</evidence>
<evidence type="ECO:0000256" key="7">
    <source>
        <dbReference type="SAM" id="Coils"/>
    </source>
</evidence>
<dbReference type="PRINTS" id="PR00153">
    <property type="entry name" value="CSAPPISMRASE"/>
</dbReference>
<dbReference type="Gene3D" id="3.10.50.40">
    <property type="match status" value="1"/>
</dbReference>
<evidence type="ECO:0000256" key="8">
    <source>
        <dbReference type="SAM" id="SignalP"/>
    </source>
</evidence>
<proteinExistence type="inferred from homology"/>
<keyword evidence="8" id="KW-0732">Signal</keyword>
<evidence type="ECO:0000256" key="3">
    <source>
        <dbReference type="ARBA" id="ARBA00013194"/>
    </source>
</evidence>
<dbReference type="PROSITE" id="PS50059">
    <property type="entry name" value="FKBP_PPIASE"/>
    <property type="match status" value="1"/>
</dbReference>
<evidence type="ECO:0000256" key="5">
    <source>
        <dbReference type="ARBA" id="ARBA00023235"/>
    </source>
</evidence>
<dbReference type="EC" id="5.2.1.8" evidence="3 6"/>
<dbReference type="InterPro" id="IPR044666">
    <property type="entry name" value="Cyclophilin_A-like"/>
</dbReference>
<dbReference type="InterPro" id="IPR002130">
    <property type="entry name" value="Cyclophilin-type_PPIase_dom"/>
</dbReference>
<dbReference type="PANTHER" id="PTHR45625:SF4">
    <property type="entry name" value="PEPTIDYLPROLYL ISOMERASE DOMAIN AND WD REPEAT-CONTAINING PROTEIN 1"/>
    <property type="match status" value="1"/>
</dbReference>
<organism evidence="11 12">
    <name type="scientific">Flavobacterium haoranii</name>
    <dbReference type="NCBI Taxonomy" id="683124"/>
    <lineage>
        <taxon>Bacteria</taxon>
        <taxon>Pseudomonadati</taxon>
        <taxon>Bacteroidota</taxon>
        <taxon>Flavobacteriia</taxon>
        <taxon>Flavobacteriales</taxon>
        <taxon>Flavobacteriaceae</taxon>
        <taxon>Flavobacterium</taxon>
    </lineage>
</organism>